<sequence length="503" mass="57147">MRLHTKWFRTTIIGVYWPAQTASSPQQEHDAFAASLSSVLNEVPERDLLILIGDFNCTGYNWNLLSNLIEAFDLCIPQLRKFQHLKEVPTWHPPGSPSGHGNVIDLVTVRKRQINMIEKMFIEKPQYVNTDHKMVIAKFGLHICRKYMGDQSGKRGTTKMFSDLSKPELLSSLEKNMMTHLDQVRDVIESGDLDTIWQLFKDALQSSSRMLQNAHGTSDNASTRRPAVRQKEGERKKLRASMREAVDDIRGLSIHDQRSIWAILRRKAGIRGAQTSIPEQLRAKDFATYMRELYSTDESLSAAQHASINETSTSVALNYKDPLNDPHPLPKPIEADEIFKAALSLKIGKSPGVDGISSDLITQSETSQKWIYEICSRCFDAEKQPSEWLKSKVTLIKKPRKKAQEIGSYRTVMAQVAAAKIYSTVILRRINDHLDKHIHHSQCGFRKSRSAVEVIHATQLLRDASIAHNRPLCLLMADWQKAFDKPTNHRAKLCGRHRIDNSP</sequence>
<evidence type="ECO:0000313" key="2">
    <source>
        <dbReference type="EMBL" id="KAF4676501.1"/>
    </source>
</evidence>
<dbReference type="InterPro" id="IPR036691">
    <property type="entry name" value="Endo/exonu/phosph_ase_sf"/>
</dbReference>
<dbReference type="OrthoDB" id="410381at2759"/>
<dbReference type="EMBL" id="JABANP010001070">
    <property type="protein sequence ID" value="KAF4676501.1"/>
    <property type="molecule type" value="Genomic_DNA"/>
</dbReference>
<dbReference type="AlphaFoldDB" id="A0A7J6N061"/>
<feature type="compositionally biased region" description="Polar residues" evidence="1">
    <location>
        <begin position="210"/>
        <end position="223"/>
    </location>
</feature>
<proteinExistence type="predicted"/>
<dbReference type="Proteomes" id="UP000541610">
    <property type="component" value="Unassembled WGS sequence"/>
</dbReference>
<dbReference type="PANTHER" id="PTHR19446">
    <property type="entry name" value="REVERSE TRANSCRIPTASES"/>
    <property type="match status" value="1"/>
</dbReference>
<comment type="caution">
    <text evidence="2">The sequence shown here is derived from an EMBL/GenBank/DDBJ whole genome shotgun (WGS) entry which is preliminary data.</text>
</comment>
<gene>
    <name evidence="2" type="ORF">FOZ60_000673</name>
</gene>
<dbReference type="Gene3D" id="3.60.10.10">
    <property type="entry name" value="Endonuclease/exonuclease/phosphatase"/>
    <property type="match status" value="1"/>
</dbReference>
<evidence type="ECO:0000313" key="3">
    <source>
        <dbReference type="Proteomes" id="UP000541610"/>
    </source>
</evidence>
<name>A0A7J6N061_PEROL</name>
<dbReference type="InterPro" id="IPR043502">
    <property type="entry name" value="DNA/RNA_pol_sf"/>
</dbReference>
<reference evidence="2 3" key="1">
    <citation type="submission" date="2020-04" db="EMBL/GenBank/DDBJ databases">
        <title>Perkinsus olseni comparative genomics.</title>
        <authorList>
            <person name="Bogema D.R."/>
        </authorList>
    </citation>
    <scope>NUCLEOTIDE SEQUENCE [LARGE SCALE GENOMIC DNA]</scope>
    <source>
        <strain evidence="2">00978-12</strain>
    </source>
</reference>
<organism evidence="2 3">
    <name type="scientific">Perkinsus olseni</name>
    <name type="common">Perkinsus atlanticus</name>
    <dbReference type="NCBI Taxonomy" id="32597"/>
    <lineage>
        <taxon>Eukaryota</taxon>
        <taxon>Sar</taxon>
        <taxon>Alveolata</taxon>
        <taxon>Perkinsozoa</taxon>
        <taxon>Perkinsea</taxon>
        <taxon>Perkinsida</taxon>
        <taxon>Perkinsidae</taxon>
        <taxon>Perkinsus</taxon>
    </lineage>
</organism>
<accession>A0A7J6N061</accession>
<evidence type="ECO:0000256" key="1">
    <source>
        <dbReference type="SAM" id="MobiDB-lite"/>
    </source>
</evidence>
<protein>
    <recommendedName>
        <fullName evidence="4">Reverse transcriptase domain-containing protein</fullName>
    </recommendedName>
</protein>
<dbReference type="SUPFAM" id="SSF56672">
    <property type="entry name" value="DNA/RNA polymerases"/>
    <property type="match status" value="1"/>
</dbReference>
<feature type="compositionally biased region" description="Basic and acidic residues" evidence="1">
    <location>
        <begin position="229"/>
        <end position="238"/>
    </location>
</feature>
<feature type="region of interest" description="Disordered" evidence="1">
    <location>
        <begin position="210"/>
        <end position="238"/>
    </location>
</feature>
<evidence type="ECO:0008006" key="4">
    <source>
        <dbReference type="Google" id="ProtNLM"/>
    </source>
</evidence>
<dbReference type="GO" id="GO:0003824">
    <property type="term" value="F:catalytic activity"/>
    <property type="evidence" value="ECO:0007669"/>
    <property type="project" value="InterPro"/>
</dbReference>
<dbReference type="SUPFAM" id="SSF56219">
    <property type="entry name" value="DNase I-like"/>
    <property type="match status" value="1"/>
</dbReference>